<feature type="compositionally biased region" description="Basic and acidic residues" evidence="1">
    <location>
        <begin position="8"/>
        <end position="20"/>
    </location>
</feature>
<dbReference type="AlphaFoldDB" id="A0ABD6AF66"/>
<dbReference type="EMBL" id="JBHTBF010000003">
    <property type="protein sequence ID" value="MFC7318448.1"/>
    <property type="molecule type" value="Genomic_DNA"/>
</dbReference>
<evidence type="ECO:0000313" key="2">
    <source>
        <dbReference type="EMBL" id="MFC7318448.1"/>
    </source>
</evidence>
<proteinExistence type="predicted"/>
<name>A0ABD6AF66_9EURY</name>
<comment type="caution">
    <text evidence="2">The sequence shown here is derived from an EMBL/GenBank/DDBJ whole genome shotgun (WGS) entry which is preliminary data.</text>
</comment>
<reference evidence="2 3" key="1">
    <citation type="journal article" date="2019" name="Int. J. Syst. Evol. Microbiol.">
        <title>The Global Catalogue of Microorganisms (GCM) 10K type strain sequencing project: providing services to taxonomists for standard genome sequencing and annotation.</title>
        <authorList>
            <consortium name="The Broad Institute Genomics Platform"/>
            <consortium name="The Broad Institute Genome Sequencing Center for Infectious Disease"/>
            <person name="Wu L."/>
            <person name="Ma J."/>
        </authorList>
    </citation>
    <scope>NUCLEOTIDE SEQUENCE [LARGE SCALE GENOMIC DNA]</scope>
    <source>
        <strain evidence="2 3">PSR21</strain>
    </source>
</reference>
<gene>
    <name evidence="2" type="ORF">ACFQPE_16840</name>
</gene>
<dbReference type="RefSeq" id="WP_276306708.1">
    <property type="nucleotide sequence ID" value="NZ_CP119993.1"/>
</dbReference>
<keyword evidence="3" id="KW-1185">Reference proteome</keyword>
<evidence type="ECO:0000313" key="3">
    <source>
        <dbReference type="Proteomes" id="UP001596547"/>
    </source>
</evidence>
<sequence length="106" mass="11943">MSDDEHADGDSTERTATTERALVRDVIREYDGYPAHRRGSEGEGDRGLLCVGFRDGGSTIGDDDVKELSWEEFFEEFDEKELALVYPASMAEDARDDIHLVSRENL</sequence>
<evidence type="ECO:0000256" key="1">
    <source>
        <dbReference type="SAM" id="MobiDB-lite"/>
    </source>
</evidence>
<dbReference type="GeneID" id="79317372"/>
<feature type="region of interest" description="Disordered" evidence="1">
    <location>
        <begin position="1"/>
        <end position="20"/>
    </location>
</feature>
<organism evidence="2 3">
    <name type="scientific">Halomarina halobia</name>
    <dbReference type="NCBI Taxonomy" id="3033386"/>
    <lineage>
        <taxon>Archaea</taxon>
        <taxon>Methanobacteriati</taxon>
        <taxon>Methanobacteriota</taxon>
        <taxon>Stenosarchaea group</taxon>
        <taxon>Halobacteria</taxon>
        <taxon>Halobacteriales</taxon>
        <taxon>Natronomonadaceae</taxon>
        <taxon>Halomarina</taxon>
    </lineage>
</organism>
<accession>A0ABD6AF66</accession>
<protein>
    <submittedName>
        <fullName evidence="2">Uncharacterized protein</fullName>
    </submittedName>
</protein>
<dbReference type="Proteomes" id="UP001596547">
    <property type="component" value="Unassembled WGS sequence"/>
</dbReference>